<evidence type="ECO:0000313" key="2">
    <source>
        <dbReference type="EMBL" id="CAG7836748.1"/>
    </source>
</evidence>
<dbReference type="GO" id="GO:0005525">
    <property type="term" value="F:GTP binding"/>
    <property type="evidence" value="ECO:0007669"/>
    <property type="project" value="InterPro"/>
</dbReference>
<dbReference type="EMBL" id="CAJVCH010571139">
    <property type="protein sequence ID" value="CAG7836748.1"/>
    <property type="molecule type" value="Genomic_DNA"/>
</dbReference>
<dbReference type="OrthoDB" id="6021162at2759"/>
<evidence type="ECO:0000259" key="1">
    <source>
        <dbReference type="Pfam" id="PF01926"/>
    </source>
</evidence>
<proteinExistence type="predicted"/>
<keyword evidence="3" id="KW-1185">Reference proteome</keyword>
<gene>
    <name evidence="2" type="ORF">AFUS01_LOCUS45956</name>
</gene>
<dbReference type="Pfam" id="PF01926">
    <property type="entry name" value="MMR_HSR1"/>
    <property type="match status" value="1"/>
</dbReference>
<dbReference type="Proteomes" id="UP000708208">
    <property type="component" value="Unassembled WGS sequence"/>
</dbReference>
<organism evidence="2 3">
    <name type="scientific">Allacma fusca</name>
    <dbReference type="NCBI Taxonomy" id="39272"/>
    <lineage>
        <taxon>Eukaryota</taxon>
        <taxon>Metazoa</taxon>
        <taxon>Ecdysozoa</taxon>
        <taxon>Arthropoda</taxon>
        <taxon>Hexapoda</taxon>
        <taxon>Collembola</taxon>
        <taxon>Symphypleona</taxon>
        <taxon>Sminthuridae</taxon>
        <taxon>Allacma</taxon>
    </lineage>
</organism>
<name>A0A8J2LJM5_9HEXA</name>
<dbReference type="AlphaFoldDB" id="A0A8J2LJM5"/>
<protein>
    <recommendedName>
        <fullName evidence="1">G domain-containing protein</fullName>
    </recommendedName>
</protein>
<reference evidence="2" key="1">
    <citation type="submission" date="2021-06" db="EMBL/GenBank/DDBJ databases">
        <authorList>
            <person name="Hodson N. C."/>
            <person name="Mongue J. A."/>
            <person name="Jaron S. K."/>
        </authorList>
    </citation>
    <scope>NUCLEOTIDE SEQUENCE</scope>
</reference>
<comment type="caution">
    <text evidence="2">The sequence shown here is derived from an EMBL/GenBank/DDBJ whole genome shotgun (WGS) entry which is preliminary data.</text>
</comment>
<accession>A0A8J2LJM5</accession>
<evidence type="ECO:0000313" key="3">
    <source>
        <dbReference type="Proteomes" id="UP000708208"/>
    </source>
</evidence>
<dbReference type="InterPro" id="IPR006073">
    <property type="entry name" value="GTP-bd"/>
</dbReference>
<sequence length="323" mass="36862">MYVIVKVKKVPFYAPMSAKPIPTTRYGHPPKPVRRYKPPGVKPIKHIRHPQSPTHGVVLVVGEVQSGKSSVVNVLFGGENRQISPIQDRGTINIWEFRSVDNLRVIDTPGLGTPSWLERDAQIMASLKKIFDTDAELSRYIPHMVVVVTRFDAPESEFGHPESGFVKTLKALNLLRARLFDEQHSNIIIVLTHFMDGQRKYRLVPQPLLDKVKSIVRIYVDVPCDPYVVVAENHTDRSNLPRVGNNVRLTNGDLYPENLKEAMLSVARNSKSLIGYEYFFRTLRETPNINFDEPLVFRMVDPERTRYRKFLEAIVLAYSSSSV</sequence>
<feature type="domain" description="G" evidence="1">
    <location>
        <begin position="58"/>
        <end position="135"/>
    </location>
</feature>